<sequence>YTNFLLHWIDFERLHDWEKSGGRLEAVERPTEVTEWINNGRYLPRCKGPNVRGNFLEQFPKKLHRWWAVLQSSTPLNHNSPGNCWTALDKYGINGWFSIVVCVKWWGEGLKSITGNDLRLGTEKWLAMVRELTEALEALKRHLEKTEG</sequence>
<proteinExistence type="predicted"/>
<feature type="non-terminal residue" evidence="1">
    <location>
        <position position="1"/>
    </location>
</feature>
<dbReference type="AlphaFoldDB" id="A0A4S8LA42"/>
<name>A0A4S8LA42_DENBC</name>
<evidence type="ECO:0000313" key="2">
    <source>
        <dbReference type="Proteomes" id="UP000297245"/>
    </source>
</evidence>
<organism evidence="1 2">
    <name type="scientific">Dendrothele bispora (strain CBS 962.96)</name>
    <dbReference type="NCBI Taxonomy" id="1314807"/>
    <lineage>
        <taxon>Eukaryota</taxon>
        <taxon>Fungi</taxon>
        <taxon>Dikarya</taxon>
        <taxon>Basidiomycota</taxon>
        <taxon>Agaricomycotina</taxon>
        <taxon>Agaricomycetes</taxon>
        <taxon>Agaricomycetidae</taxon>
        <taxon>Agaricales</taxon>
        <taxon>Agaricales incertae sedis</taxon>
        <taxon>Dendrothele</taxon>
    </lineage>
</organism>
<accession>A0A4S8LA42</accession>
<keyword evidence="2" id="KW-1185">Reference proteome</keyword>
<evidence type="ECO:0000313" key="1">
    <source>
        <dbReference type="EMBL" id="THU85383.1"/>
    </source>
</evidence>
<reference evidence="1 2" key="1">
    <citation type="journal article" date="2019" name="Nat. Ecol. Evol.">
        <title>Megaphylogeny resolves global patterns of mushroom evolution.</title>
        <authorList>
            <person name="Varga T."/>
            <person name="Krizsan K."/>
            <person name="Foldi C."/>
            <person name="Dima B."/>
            <person name="Sanchez-Garcia M."/>
            <person name="Sanchez-Ramirez S."/>
            <person name="Szollosi G.J."/>
            <person name="Szarkandi J.G."/>
            <person name="Papp V."/>
            <person name="Albert L."/>
            <person name="Andreopoulos W."/>
            <person name="Angelini C."/>
            <person name="Antonin V."/>
            <person name="Barry K.W."/>
            <person name="Bougher N.L."/>
            <person name="Buchanan P."/>
            <person name="Buyck B."/>
            <person name="Bense V."/>
            <person name="Catcheside P."/>
            <person name="Chovatia M."/>
            <person name="Cooper J."/>
            <person name="Damon W."/>
            <person name="Desjardin D."/>
            <person name="Finy P."/>
            <person name="Geml J."/>
            <person name="Haridas S."/>
            <person name="Hughes K."/>
            <person name="Justo A."/>
            <person name="Karasinski D."/>
            <person name="Kautmanova I."/>
            <person name="Kiss B."/>
            <person name="Kocsube S."/>
            <person name="Kotiranta H."/>
            <person name="LaButti K.M."/>
            <person name="Lechner B.E."/>
            <person name="Liimatainen K."/>
            <person name="Lipzen A."/>
            <person name="Lukacs Z."/>
            <person name="Mihaltcheva S."/>
            <person name="Morgado L.N."/>
            <person name="Niskanen T."/>
            <person name="Noordeloos M.E."/>
            <person name="Ohm R.A."/>
            <person name="Ortiz-Santana B."/>
            <person name="Ovrebo C."/>
            <person name="Racz N."/>
            <person name="Riley R."/>
            <person name="Savchenko A."/>
            <person name="Shiryaev A."/>
            <person name="Soop K."/>
            <person name="Spirin V."/>
            <person name="Szebenyi C."/>
            <person name="Tomsovsky M."/>
            <person name="Tulloss R.E."/>
            <person name="Uehling J."/>
            <person name="Grigoriev I.V."/>
            <person name="Vagvolgyi C."/>
            <person name="Papp T."/>
            <person name="Martin F.M."/>
            <person name="Miettinen O."/>
            <person name="Hibbett D.S."/>
            <person name="Nagy L.G."/>
        </authorList>
    </citation>
    <scope>NUCLEOTIDE SEQUENCE [LARGE SCALE GENOMIC DNA]</scope>
    <source>
        <strain evidence="1 2">CBS 962.96</strain>
    </source>
</reference>
<gene>
    <name evidence="1" type="ORF">K435DRAFT_685681</name>
</gene>
<dbReference type="EMBL" id="ML179549">
    <property type="protein sequence ID" value="THU85383.1"/>
    <property type="molecule type" value="Genomic_DNA"/>
</dbReference>
<dbReference type="OrthoDB" id="3250313at2759"/>
<protein>
    <submittedName>
        <fullName evidence="1">Uncharacterized protein</fullName>
    </submittedName>
</protein>
<dbReference type="Proteomes" id="UP000297245">
    <property type="component" value="Unassembled WGS sequence"/>
</dbReference>